<feature type="region of interest" description="Disordered" evidence="1">
    <location>
        <begin position="1"/>
        <end position="26"/>
    </location>
</feature>
<evidence type="ECO:0000313" key="4">
    <source>
        <dbReference type="Proteomes" id="UP000199031"/>
    </source>
</evidence>
<dbReference type="Proteomes" id="UP000199031">
    <property type="component" value="Unassembled WGS sequence"/>
</dbReference>
<dbReference type="RefSeq" id="WP_090662078.1">
    <property type="nucleotide sequence ID" value="NZ_FOXQ01000014.1"/>
</dbReference>
<sequence>MLTKKQKHETGTENAKTGNGSFFQPKLSINQPNDVYEQEADAVADKVMRMPANRQSFFTPIQRKCSDCEKEDAQRKEASSNAMVADASTENYLGSLSGGTLMNNKEKSFFESRMGYDFSGVKLHTDAAANQSAKNINALAYTHGNNIVFGEGQYQPNTEPGKKLLAHELTHVVQQSDNSMIQRDVVNMEPLTVSVGMPSDLSSLSTPVPAGDMLASFDTAHIELNSQLPGTALPYTTGGWNGNDIANKLGQYDRIPGTDSDAVRCVQAVGLMSHIIMGPAAAISYLQAMQLQGTLGGLTPRKRTAMRVLEHVQYQIENRRGTYGEMYWAMEALHDMFYSDSEGTPANTPDTVRGQVTPGFDMSQNMTNIDVWCNNSTELLSQAATLQPGEQFMLNTWNVSFNSVFDEAGVPTTQQRLRYTQTDERDRPVRSVSIRRIDTTVGKPAASQIDLNRDRKHGHQMLIFKDPADSHIKMYEPELTVSGNHLFDLTADSSVINPMLFHDQPEFELFEYVQLWGKMSPATASSFTSGSL</sequence>
<evidence type="ECO:0000259" key="2">
    <source>
        <dbReference type="Pfam" id="PF13699"/>
    </source>
</evidence>
<protein>
    <recommendedName>
        <fullName evidence="2">eCIS core domain-containing protein</fullName>
    </recommendedName>
</protein>
<evidence type="ECO:0000313" key="3">
    <source>
        <dbReference type="EMBL" id="SFQ47460.1"/>
    </source>
</evidence>
<dbReference type="STRING" id="1465490.SAMN05444277_11410"/>
<gene>
    <name evidence="3" type="ORF">SAMN05444277_11410</name>
</gene>
<feature type="domain" description="eCIS core" evidence="2">
    <location>
        <begin position="106"/>
        <end position="177"/>
    </location>
</feature>
<dbReference type="EMBL" id="FOXQ01000014">
    <property type="protein sequence ID" value="SFQ47460.1"/>
    <property type="molecule type" value="Genomic_DNA"/>
</dbReference>
<dbReference type="InterPro" id="IPR025295">
    <property type="entry name" value="eCIS_core_dom"/>
</dbReference>
<dbReference type="Pfam" id="PF13699">
    <property type="entry name" value="eCIS_core"/>
    <property type="match status" value="1"/>
</dbReference>
<accession>A0A1I5YTM1</accession>
<feature type="compositionally biased region" description="Polar residues" evidence="1">
    <location>
        <begin position="12"/>
        <end position="26"/>
    </location>
</feature>
<name>A0A1I5YTM1_9BACT</name>
<reference evidence="3 4" key="1">
    <citation type="submission" date="2016-10" db="EMBL/GenBank/DDBJ databases">
        <authorList>
            <person name="de Groot N.N."/>
        </authorList>
    </citation>
    <scope>NUCLEOTIDE SEQUENCE [LARGE SCALE GENOMIC DNA]</scope>
    <source>
        <strain evidence="3 4">DSM 28286</strain>
    </source>
</reference>
<dbReference type="OrthoDB" id="4317910at2"/>
<proteinExistence type="predicted"/>
<dbReference type="AlphaFoldDB" id="A0A1I5YTM1"/>
<organism evidence="3 4">
    <name type="scientific">Parafilimonas terrae</name>
    <dbReference type="NCBI Taxonomy" id="1465490"/>
    <lineage>
        <taxon>Bacteria</taxon>
        <taxon>Pseudomonadati</taxon>
        <taxon>Bacteroidota</taxon>
        <taxon>Chitinophagia</taxon>
        <taxon>Chitinophagales</taxon>
        <taxon>Chitinophagaceae</taxon>
        <taxon>Parafilimonas</taxon>
    </lineage>
</organism>
<keyword evidence="4" id="KW-1185">Reference proteome</keyword>
<evidence type="ECO:0000256" key="1">
    <source>
        <dbReference type="SAM" id="MobiDB-lite"/>
    </source>
</evidence>